<evidence type="ECO:0000313" key="3">
    <source>
        <dbReference type="EMBL" id="KAK2962966.1"/>
    </source>
</evidence>
<feature type="domain" description="Protein kinase" evidence="2">
    <location>
        <begin position="996"/>
        <end position="1276"/>
    </location>
</feature>
<evidence type="ECO:0000313" key="4">
    <source>
        <dbReference type="Proteomes" id="UP001281761"/>
    </source>
</evidence>
<dbReference type="Proteomes" id="UP001281761">
    <property type="component" value="Unassembled WGS sequence"/>
</dbReference>
<name>A0ABQ9YGT7_9EUKA</name>
<feature type="transmembrane region" description="Helical" evidence="1">
    <location>
        <begin position="1001"/>
        <end position="1024"/>
    </location>
</feature>
<protein>
    <recommendedName>
        <fullName evidence="2">Protein kinase domain-containing protein</fullName>
    </recommendedName>
</protein>
<dbReference type="PANTHER" id="PTHR48007">
    <property type="entry name" value="LEUCINE-RICH REPEAT RECEPTOR-LIKE PROTEIN KINASE PXC1"/>
    <property type="match status" value="1"/>
</dbReference>
<dbReference type="SUPFAM" id="SSF56112">
    <property type="entry name" value="Protein kinase-like (PK-like)"/>
    <property type="match status" value="1"/>
</dbReference>
<accession>A0ABQ9YGT7</accession>
<evidence type="ECO:0000259" key="2">
    <source>
        <dbReference type="PROSITE" id="PS50011"/>
    </source>
</evidence>
<dbReference type="InterPro" id="IPR000719">
    <property type="entry name" value="Prot_kinase_dom"/>
</dbReference>
<keyword evidence="1" id="KW-0812">Transmembrane</keyword>
<comment type="caution">
    <text evidence="3">The sequence shown here is derived from an EMBL/GenBank/DDBJ whole genome shotgun (WGS) entry which is preliminary data.</text>
</comment>
<keyword evidence="1" id="KW-1133">Transmembrane helix</keyword>
<dbReference type="PROSITE" id="PS50011">
    <property type="entry name" value="PROTEIN_KINASE_DOM"/>
    <property type="match status" value="1"/>
</dbReference>
<organism evidence="3 4">
    <name type="scientific">Blattamonas nauphoetae</name>
    <dbReference type="NCBI Taxonomy" id="2049346"/>
    <lineage>
        <taxon>Eukaryota</taxon>
        <taxon>Metamonada</taxon>
        <taxon>Preaxostyla</taxon>
        <taxon>Oxymonadida</taxon>
        <taxon>Blattamonas</taxon>
    </lineage>
</organism>
<dbReference type="Pfam" id="PF07714">
    <property type="entry name" value="PK_Tyr_Ser-Thr"/>
    <property type="match status" value="1"/>
</dbReference>
<evidence type="ECO:0000256" key="1">
    <source>
        <dbReference type="SAM" id="Phobius"/>
    </source>
</evidence>
<dbReference type="Gene3D" id="1.10.510.10">
    <property type="entry name" value="Transferase(Phosphotransferase) domain 1"/>
    <property type="match status" value="1"/>
</dbReference>
<dbReference type="InterPro" id="IPR046959">
    <property type="entry name" value="PRK1-6/SRF4-like"/>
</dbReference>
<keyword evidence="4" id="KW-1185">Reference proteome</keyword>
<keyword evidence="1" id="KW-0472">Membrane</keyword>
<dbReference type="InterPro" id="IPR001245">
    <property type="entry name" value="Ser-Thr/Tyr_kinase_cat_dom"/>
</dbReference>
<dbReference type="InterPro" id="IPR011009">
    <property type="entry name" value="Kinase-like_dom_sf"/>
</dbReference>
<gene>
    <name evidence="3" type="ORF">BLNAU_1989</name>
</gene>
<dbReference type="EMBL" id="JARBJD010000008">
    <property type="protein sequence ID" value="KAK2962966.1"/>
    <property type="molecule type" value="Genomic_DNA"/>
</dbReference>
<sequence length="1289" mass="140664">MPVMTSQLKLEGITLSISDCEMRHSTGPLFDSGSLDDRTNQLNVDSDVTLSDYTLRNITTSNQMPVIGRHQRILQKVVNCRLSSSFGNIWGALSCGLDTSGSFFGMNCSFSNIQPSSLLSAPHSLLTNTNSIFESPIRQEPTCDELILISCRFSQIEGTEALIHLSTTRSSSSQTVTLADCSFDECGCSEGSPSTLLLCGIGSVCLFDVSFVKCGGHDGSSIVVIENSFVDSNSSIHFVDSGSSELCLTDLVNAEELGLIGDTDSPSPSPFLSSILRTHLNRQPNLPEARIFVNVRDDSSPDSFTLLFYSDTLTDIQVDVLITVGLRTLELDSRGNGEWRCDYQPVGIYPSDCVLELRPYGNILTQYDVQFNPPTVRTPVQFVPVPEISMSVSNTYTHNSSVEITFHIYKALWRSYSITLVNVANQSDKWTIFIDFGHVNRIPVTTLLYPVDSDVVGLKWGSTYRFDQIIDESPDPQDTECYGSITIPPEPARIEGMESRSFSDKTVLTLKGRMFTTNFEFSLSPITSSASLQNAVSYPFTASFVNSSAATCTIPAVDTSTGTPAPPVVFETEYSITASILVNFGLRHTISPPVSATSIVPQMKENGKECTLLVTGSDFIEDEQFVLVLTESSESNADPITLKFDIVMRSSTEGESATIELGKEKSLKFDTTYTIVKLHLSSDSSLTARTPSTLTTPSDPSLSMNVIHVDGGISTESNPCGTLASPCQTVDRALQIIQSALFPDMSILVTRIPVLSQSFEMQNGMTLILKKAGEFSETVTIPSASVSSSPLLILIGGRFRLDHLSFTIENTSPSLCLFSTMNTEVELEIVHMTGPTLPTTSTINEEVEDLCSWETGLIKAQGGVISASECHFSQMRQGVFSVNGSNVTLSFCKLTANTPHPSVFPSLRWNVRCVGSGEVIVETEDSETLKEESHWISTSECAVTVNGEKSLSPFVFPTLSVSDCSVSQNKSKDPLVIRIVGTKLIPAKEKIAEAARKVISWLVPLIISLVVLALLAIIIVVVVLRRRKQKKEKEEEMQDGKVQLEDEKMEVVVTDHKIDTNPDNSIASCPNEQETAVEVIPDSLNDEDEFIEAIVCLDGVKLILAKKNDTLYNRLHSQNRQEVIKRGIQKQIVLGLTAISQKASDAAILKALSSHNILLDDSGRVCFKTNTDLVKPSIHQSQVHDALPPQNQVEGEQNEATVFSLGLILWEIETGSVPYGEQDGANAVRQISAGVPPDLSIVRNTEMKELIEMCLAINPKDRPQLGAIASALNEIEDTPVNQPKESIES</sequence>
<dbReference type="PANTHER" id="PTHR48007:SF4">
    <property type="entry name" value="LEUCINE-RICH REPEAT RECEPTOR-LIKE PROTEIN KINASE PXC1"/>
    <property type="match status" value="1"/>
</dbReference>
<proteinExistence type="predicted"/>
<reference evidence="3 4" key="1">
    <citation type="journal article" date="2022" name="bioRxiv">
        <title>Genomics of Preaxostyla Flagellates Illuminates Evolutionary Transitions and the Path Towards Mitochondrial Loss.</title>
        <authorList>
            <person name="Novak L.V.F."/>
            <person name="Treitli S.C."/>
            <person name="Pyrih J."/>
            <person name="Halakuc P."/>
            <person name="Pipaliya S.V."/>
            <person name="Vacek V."/>
            <person name="Brzon O."/>
            <person name="Soukal P."/>
            <person name="Eme L."/>
            <person name="Dacks J.B."/>
            <person name="Karnkowska A."/>
            <person name="Elias M."/>
            <person name="Hampl V."/>
        </authorList>
    </citation>
    <scope>NUCLEOTIDE SEQUENCE [LARGE SCALE GENOMIC DNA]</scope>
    <source>
        <strain evidence="3">NAU3</strain>
        <tissue evidence="3">Gut</tissue>
    </source>
</reference>